<evidence type="ECO:0000256" key="4">
    <source>
        <dbReference type="ARBA" id="ARBA00023136"/>
    </source>
</evidence>
<dbReference type="AlphaFoldDB" id="A0A0C1YAX1"/>
<evidence type="ECO:0000256" key="2">
    <source>
        <dbReference type="ARBA" id="ARBA00022692"/>
    </source>
</evidence>
<dbReference type="GO" id="GO:0012505">
    <property type="term" value="C:endomembrane system"/>
    <property type="evidence" value="ECO:0007669"/>
    <property type="project" value="UniProtKB-SubCell"/>
</dbReference>
<reference evidence="6" key="3">
    <citation type="submission" date="2020-02" db="EMBL/GenBank/DDBJ databases">
        <authorList>
            <person name="Sarangi A.N."/>
            <person name="Ghosh S."/>
            <person name="Mukherjee M."/>
            <person name="Tripathy S."/>
        </authorList>
    </citation>
    <scope>NUCLEOTIDE SEQUENCE</scope>
    <source>
        <strain evidence="6">BDU141951</strain>
    </source>
</reference>
<comment type="subcellular location">
    <subcellularLocation>
        <location evidence="1">Endomembrane system</location>
        <topology evidence="1">Multi-pass membrane protein</topology>
    </subcellularLocation>
</comment>
<evidence type="ECO:0000259" key="5">
    <source>
        <dbReference type="Pfam" id="PF02656"/>
    </source>
</evidence>
<evidence type="ECO:0000256" key="1">
    <source>
        <dbReference type="ARBA" id="ARBA00004127"/>
    </source>
</evidence>
<keyword evidence="4" id="KW-0472">Membrane</keyword>
<evidence type="ECO:0000256" key="3">
    <source>
        <dbReference type="ARBA" id="ARBA00022989"/>
    </source>
</evidence>
<keyword evidence="2" id="KW-0812">Transmembrane</keyword>
<gene>
    <name evidence="6" type="ORF">QQ91_022825</name>
</gene>
<evidence type="ECO:0000313" key="6">
    <source>
        <dbReference type="EMBL" id="NEV69931.1"/>
    </source>
</evidence>
<reference evidence="6" key="2">
    <citation type="journal article" date="2015" name="Genome Announc.">
        <title>Draft Genome Sequence of Filamentous Marine Cyanobacterium Lyngbya confervoides Strain BDU141951.</title>
        <authorList>
            <person name="Chandrababunaidu M.M."/>
            <person name="Sen D."/>
            <person name="Tripathy S."/>
        </authorList>
    </citation>
    <scope>NUCLEOTIDE SEQUENCE</scope>
    <source>
        <strain evidence="6">BDU141951</strain>
    </source>
</reference>
<dbReference type="Pfam" id="PF02656">
    <property type="entry name" value="DUF202"/>
    <property type="match status" value="1"/>
</dbReference>
<feature type="domain" description="DUF202" evidence="5">
    <location>
        <begin position="18"/>
        <end position="86"/>
    </location>
</feature>
<organism evidence="6">
    <name type="scientific">Lyngbya confervoides BDU141951</name>
    <dbReference type="NCBI Taxonomy" id="1574623"/>
    <lineage>
        <taxon>Bacteria</taxon>
        <taxon>Bacillati</taxon>
        <taxon>Cyanobacteriota</taxon>
        <taxon>Cyanophyceae</taxon>
        <taxon>Oscillatoriophycideae</taxon>
        <taxon>Oscillatoriales</taxon>
        <taxon>Microcoleaceae</taxon>
        <taxon>Lyngbya</taxon>
    </lineage>
</organism>
<comment type="caution">
    <text evidence="6">The sequence shown here is derived from an EMBL/GenBank/DDBJ whole genome shotgun (WGS) entry which is preliminary data.</text>
</comment>
<dbReference type="InterPro" id="IPR003807">
    <property type="entry name" value="DUF202"/>
</dbReference>
<sequence length="129" mass="14511">MMQNPYPPNPQPELARERNRIAADRTLLSFVRSSVTLISIGVGISQVSNILVPVVSYLSYWTYLLSVLMVGVGVITLIFAAHDYQGELQRLRQPEYYFTPRWSLGGVTGWIILIAGGLTLIQLWLTPVY</sequence>
<proteinExistence type="predicted"/>
<dbReference type="EMBL" id="JTHE02000003">
    <property type="protein sequence ID" value="NEV69931.1"/>
    <property type="molecule type" value="Genomic_DNA"/>
</dbReference>
<reference evidence="6" key="1">
    <citation type="submission" date="2014-11" db="EMBL/GenBank/DDBJ databases">
        <authorList>
            <person name="Malar M.C."/>
            <person name="Sen D."/>
            <person name="Tripathy S."/>
        </authorList>
    </citation>
    <scope>NUCLEOTIDE SEQUENCE</scope>
    <source>
        <strain evidence="6">BDU141951</strain>
    </source>
</reference>
<accession>A0A0C1YAX1</accession>
<protein>
    <submittedName>
        <fullName evidence="6">DUF202 domain-containing protein</fullName>
    </submittedName>
</protein>
<name>A0A0C1YAX1_9CYAN</name>
<keyword evidence="3" id="KW-1133">Transmembrane helix</keyword>